<dbReference type="AlphaFoldDB" id="T2JWZ2"/>
<dbReference type="Proteomes" id="UP000018130">
    <property type="component" value="Unassembled WGS sequence"/>
</dbReference>
<comment type="caution">
    <text evidence="1">The sequence shown here is derived from an EMBL/GenBank/DDBJ whole genome shotgun (WGS) entry which is preliminary data.</text>
</comment>
<name>T2JWZ2_CROWT</name>
<accession>T2JWZ2</accession>
<gene>
    <name evidence="1" type="ORF">CWATWH0402_4163</name>
</gene>
<dbReference type="EMBL" id="CAQN01001028">
    <property type="protein sequence ID" value="CCQ69730.1"/>
    <property type="molecule type" value="Genomic_DNA"/>
</dbReference>
<evidence type="ECO:0000313" key="2">
    <source>
        <dbReference type="Proteomes" id="UP000018130"/>
    </source>
</evidence>
<sequence>MFLCYLITQLLSAKQKLVNSRKSSNNQEVSVLFLKSFSF</sequence>
<evidence type="ECO:0000313" key="1">
    <source>
        <dbReference type="EMBL" id="CCQ69730.1"/>
    </source>
</evidence>
<reference evidence="1 2" key="1">
    <citation type="submission" date="2013-01" db="EMBL/GenBank/DDBJ databases">
        <authorList>
            <person name="Bench S."/>
        </authorList>
    </citation>
    <scope>NUCLEOTIDE SEQUENCE [LARGE SCALE GENOMIC DNA]</scope>
    <source>
        <strain evidence="1 2">WH 0402</strain>
    </source>
</reference>
<reference evidence="1 2" key="2">
    <citation type="submission" date="2013-09" db="EMBL/GenBank/DDBJ databases">
        <title>Whole genome comparison of six Crocosphaera watsonii strains with differing phenotypes.</title>
        <authorList>
            <person name="Bench S.R."/>
            <person name="Heller P."/>
            <person name="Frank I."/>
            <person name="Arciniega M."/>
            <person name="Shilova I.N."/>
            <person name="Zehr J.P."/>
        </authorList>
    </citation>
    <scope>NUCLEOTIDE SEQUENCE [LARGE SCALE GENOMIC DNA]</scope>
    <source>
        <strain evidence="1 2">WH 0402</strain>
    </source>
</reference>
<protein>
    <submittedName>
        <fullName evidence="1">Uncharacterized protein</fullName>
    </submittedName>
</protein>
<organism evidence="1 2">
    <name type="scientific">Crocosphaera watsonii WH 0402</name>
    <dbReference type="NCBI Taxonomy" id="1284629"/>
    <lineage>
        <taxon>Bacteria</taxon>
        <taxon>Bacillati</taxon>
        <taxon>Cyanobacteriota</taxon>
        <taxon>Cyanophyceae</taxon>
        <taxon>Oscillatoriophycideae</taxon>
        <taxon>Chroococcales</taxon>
        <taxon>Aphanothecaceae</taxon>
        <taxon>Crocosphaera</taxon>
    </lineage>
</organism>
<proteinExistence type="predicted"/>